<reference evidence="5" key="1">
    <citation type="submission" date="2018-07" db="EMBL/GenBank/DDBJ databases">
        <title>Genome sequencing of Paracoccus sp. SC2-6.</title>
        <authorList>
            <person name="Heo J."/>
            <person name="Kim S.-J."/>
            <person name="Kwon S.-W."/>
        </authorList>
    </citation>
    <scope>NUCLEOTIDE SEQUENCE [LARGE SCALE GENOMIC DNA]</scope>
    <source>
        <strain evidence="5">SC2-6</strain>
    </source>
</reference>
<keyword evidence="2" id="KW-0012">Acyltransferase</keyword>
<sequence length="205" mass="23025">MSKLPVAPKGCSEIPGGHIATIVTNLEMLQKPLLRPATMPEDVTFVRMVDPDLSEYRALFLKVGERWMWFSRVLMEDGALREILTNPKVESFEIREGNEAIGLLELDFSELDQCELSFLGLTAAATGKGLGRAIMNVAVEQAWSRQIRRFWVHTCTFDHPAALEFYIRTGFTPFSRQLEVVPDPRLSGVLPMHAAPHVPIIQPQP</sequence>
<evidence type="ECO:0000313" key="4">
    <source>
        <dbReference type="EMBL" id="AXC49718.1"/>
    </source>
</evidence>
<evidence type="ECO:0000256" key="2">
    <source>
        <dbReference type="ARBA" id="ARBA00023315"/>
    </source>
</evidence>
<gene>
    <name evidence="4" type="ORF">DRW48_08465</name>
</gene>
<dbReference type="OrthoDB" id="275336at2"/>
<dbReference type="RefSeq" id="WP_114076028.1">
    <property type="nucleotide sequence ID" value="NZ_CP030918.1"/>
</dbReference>
<dbReference type="EMBL" id="CP030918">
    <property type="protein sequence ID" value="AXC49718.1"/>
    <property type="molecule type" value="Genomic_DNA"/>
</dbReference>
<dbReference type="KEGG" id="pars:DRW48_08465"/>
<dbReference type="AlphaFoldDB" id="A0A344PK13"/>
<evidence type="ECO:0000259" key="3">
    <source>
        <dbReference type="PROSITE" id="PS51186"/>
    </source>
</evidence>
<name>A0A344PK13_9RHOB</name>
<dbReference type="InterPro" id="IPR000182">
    <property type="entry name" value="GNAT_dom"/>
</dbReference>
<dbReference type="Pfam" id="PF00583">
    <property type="entry name" value="Acetyltransf_1"/>
    <property type="match status" value="1"/>
</dbReference>
<keyword evidence="1 4" id="KW-0808">Transferase</keyword>
<keyword evidence="5" id="KW-1185">Reference proteome</keyword>
<dbReference type="Gene3D" id="3.40.630.30">
    <property type="match status" value="1"/>
</dbReference>
<dbReference type="PROSITE" id="PS51186">
    <property type="entry name" value="GNAT"/>
    <property type="match status" value="1"/>
</dbReference>
<organism evidence="4 5">
    <name type="scientific">Paracoccus suum</name>
    <dbReference type="NCBI Taxonomy" id="2259340"/>
    <lineage>
        <taxon>Bacteria</taxon>
        <taxon>Pseudomonadati</taxon>
        <taxon>Pseudomonadota</taxon>
        <taxon>Alphaproteobacteria</taxon>
        <taxon>Rhodobacterales</taxon>
        <taxon>Paracoccaceae</taxon>
        <taxon>Paracoccus</taxon>
    </lineage>
</organism>
<dbReference type="InterPro" id="IPR016181">
    <property type="entry name" value="Acyl_CoA_acyltransferase"/>
</dbReference>
<dbReference type="Proteomes" id="UP000252023">
    <property type="component" value="Chromosome"/>
</dbReference>
<feature type="domain" description="N-acetyltransferase" evidence="3">
    <location>
        <begin position="43"/>
        <end position="196"/>
    </location>
</feature>
<accession>A0A344PK13</accession>
<evidence type="ECO:0000313" key="5">
    <source>
        <dbReference type="Proteomes" id="UP000252023"/>
    </source>
</evidence>
<dbReference type="SUPFAM" id="SSF55729">
    <property type="entry name" value="Acyl-CoA N-acyltransferases (Nat)"/>
    <property type="match status" value="1"/>
</dbReference>
<dbReference type="PANTHER" id="PTHR43800">
    <property type="entry name" value="PEPTIDYL-LYSINE N-ACETYLTRANSFERASE YJAB"/>
    <property type="match status" value="1"/>
</dbReference>
<evidence type="ECO:0000256" key="1">
    <source>
        <dbReference type="ARBA" id="ARBA00022679"/>
    </source>
</evidence>
<protein>
    <submittedName>
        <fullName evidence="4">GNAT family N-acetyltransferase</fullName>
    </submittedName>
</protein>
<proteinExistence type="predicted"/>
<dbReference type="GO" id="GO:0016747">
    <property type="term" value="F:acyltransferase activity, transferring groups other than amino-acyl groups"/>
    <property type="evidence" value="ECO:0007669"/>
    <property type="project" value="InterPro"/>
</dbReference>
<dbReference type="PANTHER" id="PTHR43800:SF1">
    <property type="entry name" value="PEPTIDYL-LYSINE N-ACETYLTRANSFERASE YJAB"/>
    <property type="match status" value="1"/>
</dbReference>
<dbReference type="CDD" id="cd04301">
    <property type="entry name" value="NAT_SF"/>
    <property type="match status" value="1"/>
</dbReference>